<feature type="domain" description="Calcineurin-like phosphoesterase" evidence="4">
    <location>
        <begin position="12"/>
        <end position="250"/>
    </location>
</feature>
<dbReference type="SUPFAM" id="SSF56300">
    <property type="entry name" value="Metallo-dependent phosphatases"/>
    <property type="match status" value="1"/>
</dbReference>
<dbReference type="InterPro" id="IPR004843">
    <property type="entry name" value="Calcineurin-like_PHP"/>
</dbReference>
<proteinExistence type="inferred from homology"/>
<evidence type="ECO:0000256" key="2">
    <source>
        <dbReference type="ARBA" id="ARBA00022729"/>
    </source>
</evidence>
<dbReference type="PRINTS" id="PR01607">
    <property type="entry name" value="APYRASEFAMLY"/>
</dbReference>
<accession>A0ABY5LMB3</accession>
<dbReference type="InterPro" id="IPR006179">
    <property type="entry name" value="5_nucleotidase/apyrase"/>
</dbReference>
<evidence type="ECO:0000313" key="6">
    <source>
        <dbReference type="EMBL" id="UUM32576.1"/>
    </source>
</evidence>
<keyword evidence="3" id="KW-0378">Hydrolase</keyword>
<dbReference type="InterPro" id="IPR008334">
    <property type="entry name" value="5'-Nucleotdase_C"/>
</dbReference>
<dbReference type="Gene3D" id="3.60.21.10">
    <property type="match status" value="1"/>
</dbReference>
<protein>
    <submittedName>
        <fullName evidence="6">Bifunctional metallophosphatase/5'-nucleotidase</fullName>
    </submittedName>
</protein>
<organism evidence="6 7">
    <name type="scientific">Vibrio japonicus</name>
    <dbReference type="NCBI Taxonomy" id="1824638"/>
    <lineage>
        <taxon>Bacteria</taxon>
        <taxon>Pseudomonadati</taxon>
        <taxon>Pseudomonadota</taxon>
        <taxon>Gammaproteobacteria</taxon>
        <taxon>Vibrionales</taxon>
        <taxon>Vibrionaceae</taxon>
        <taxon>Vibrio</taxon>
    </lineage>
</organism>
<evidence type="ECO:0000259" key="5">
    <source>
        <dbReference type="Pfam" id="PF02872"/>
    </source>
</evidence>
<dbReference type="InterPro" id="IPR029052">
    <property type="entry name" value="Metallo-depent_PP-like"/>
</dbReference>
<dbReference type="EMBL" id="CP102097">
    <property type="protein sequence ID" value="UUM32576.1"/>
    <property type="molecule type" value="Genomic_DNA"/>
</dbReference>
<keyword evidence="7" id="KW-1185">Reference proteome</keyword>
<dbReference type="InterPro" id="IPR036907">
    <property type="entry name" value="5'-Nucleotdase_C_sf"/>
</dbReference>
<evidence type="ECO:0000259" key="4">
    <source>
        <dbReference type="Pfam" id="PF00149"/>
    </source>
</evidence>
<keyword evidence="3" id="KW-0547">Nucleotide-binding</keyword>
<dbReference type="PROSITE" id="PS00785">
    <property type="entry name" value="5_NUCLEOTIDASE_1"/>
    <property type="match status" value="1"/>
</dbReference>
<dbReference type="Pfam" id="PF02872">
    <property type="entry name" value="5_nucleotid_C"/>
    <property type="match status" value="1"/>
</dbReference>
<evidence type="ECO:0000256" key="3">
    <source>
        <dbReference type="RuleBase" id="RU362119"/>
    </source>
</evidence>
<comment type="similarity">
    <text evidence="1 3">Belongs to the 5'-nucleotidase family.</text>
</comment>
<dbReference type="InterPro" id="IPR006146">
    <property type="entry name" value="5'-Nucleotdase_CS"/>
</dbReference>
<dbReference type="Gene3D" id="3.90.780.10">
    <property type="entry name" value="5'-Nucleotidase, C-terminal domain"/>
    <property type="match status" value="1"/>
</dbReference>
<dbReference type="Pfam" id="PF00149">
    <property type="entry name" value="Metallophos"/>
    <property type="match status" value="1"/>
</dbReference>
<name>A0ABY5LMB3_9VIBR</name>
<dbReference type="Proteomes" id="UP001058602">
    <property type="component" value="Chromosome 2"/>
</dbReference>
<reference evidence="6" key="1">
    <citation type="submission" date="2022-07" db="EMBL/GenBank/DDBJ databases">
        <title>Complete genome of Vibrio japonicus strain JCM 31412T and phylogenomic assessment of the Nereis clade of the genus Vibrio.</title>
        <authorList>
            <person name="Shlafstein M.D."/>
            <person name="Emsley S.A."/>
            <person name="Ushijima B."/>
            <person name="Videau P."/>
            <person name="Saw J.H."/>
        </authorList>
    </citation>
    <scope>NUCLEOTIDE SEQUENCE</scope>
    <source>
        <strain evidence="6">JCM 31412</strain>
    </source>
</reference>
<dbReference type="PANTHER" id="PTHR11575">
    <property type="entry name" value="5'-NUCLEOTIDASE-RELATED"/>
    <property type="match status" value="1"/>
</dbReference>
<evidence type="ECO:0000313" key="7">
    <source>
        <dbReference type="Proteomes" id="UP001058602"/>
    </source>
</evidence>
<evidence type="ECO:0000256" key="1">
    <source>
        <dbReference type="ARBA" id="ARBA00006654"/>
    </source>
</evidence>
<dbReference type="PANTHER" id="PTHR11575:SF24">
    <property type="entry name" value="5'-NUCLEOTIDASE"/>
    <property type="match status" value="1"/>
</dbReference>
<dbReference type="RefSeq" id="WP_257086242.1">
    <property type="nucleotide sequence ID" value="NZ_CP102097.1"/>
</dbReference>
<feature type="domain" description="5'-Nucleotidase C-terminal" evidence="5">
    <location>
        <begin position="381"/>
        <end position="538"/>
    </location>
</feature>
<keyword evidence="2" id="KW-0732">Signal</keyword>
<sequence length="587" mass="64744">MTNNKNKPAKIKLVHINDTHSYFEPTSLQLTLNIEGLELTPYVSAGGFARIATRKKQLQALAVQDGQEFIFLHAGDCFQGTLYFSIFKGEANAVMLNELGIDAMALGNHELDMGNLPVARFAKQIRFPLLAGNWDLSNEDPNKLVTIKDNSKVYPYNADKKQANWIVKQAQGEPIAIFSLALDKMEDISNPDPDTPFVNTIETAKATVSAIRSQGINKIILLSHMGYESDLELASQVDGISVIVGGHSHRLQGDFSDLGLKKDDPYGVRVNNTYIVQAGFHALSMGHCDVEFASDGRVVSFNGKNELLLGRRIFLDASMSESCDENPYKIAREFVDHHPNVLVCKKDPELQQLLLDKYTSQVRKLQRDVIASASHAHRHVRVPDDNGPSELAPIVAESFAYRMSQDGHPIEFAIHNAGGVRSSLNPGAVSVADIAGKLLPFAVPIGVYEILGRDIAASIEGAINNALNNGVEGTGDGSYPYTYNLRYEYHYHAPMGQRVSNLQILDKRAGWLPIDNERYYVGTSSAYTMKGKEGYEAMTNMKGEGLVTSVSMADCFIALLKDDPNILNRYKRSSNRQHGRILIVSSK</sequence>
<gene>
    <name evidence="6" type="ORF">NP165_13460</name>
</gene>
<dbReference type="SUPFAM" id="SSF55816">
    <property type="entry name" value="5'-nucleotidase (syn. UDP-sugar hydrolase), C-terminal domain"/>
    <property type="match status" value="1"/>
</dbReference>